<dbReference type="FunFam" id="3.40.850.10:FF:000056">
    <property type="entry name" value="Kinesin-like protein"/>
    <property type="match status" value="1"/>
</dbReference>
<evidence type="ECO:0000256" key="3">
    <source>
        <dbReference type="ARBA" id="ARBA00022840"/>
    </source>
</evidence>
<gene>
    <name evidence="11" type="ORF">TTHERM_00300500</name>
</gene>
<dbReference type="GeneID" id="7832406"/>
<keyword evidence="2 7" id="KW-0547">Nucleotide-binding</keyword>
<feature type="compositionally biased region" description="Polar residues" evidence="9">
    <location>
        <begin position="726"/>
        <end position="738"/>
    </location>
</feature>
<sequence length="1114" mass="129527">MNNSPQSVVLDKDHQQFLEEMKTGQNNIMVVVRTRPLNQRELTKSDYETLKILDNRVVVLLDPGYEMNQDDVLRKNRNKEMQFAFDFAFDKETDQVEVYKNSAQLLIKGIFDGYNATVFAYGATGAGKTYTMIGTPDSIGIMERSMDDLFQEYQQLSLTKDIIVRVSYIEIYNEQIKDLLTARDKNLDLREDPSQGVVVNGITEIEVKNTHEILHLLKIGNKHRTIESTGANEVSSRSHAVLQVQLQIKDKASGIQSEIQYSKLSLVDLAGSERAANTQNRGIRLIEGAKINQSLLVLGNCIQALSEAAEKGVKHPFIQYRGSKLTRLLKDSLGGNCRTVMIANVSPFINSFEDTYNTLNYANRAKNIKTQVQRNYLNVDNHISNYTHLIDSLKRENENLKKLLQNRSMNLPSEALDAISNLDQKSQENMKQIELQIAEHFKEELELKRKIFKLDEKLQEAQFEQFKLLTEQRKLKEGSSDSFQHKERLQDNQQLINTLQKSKTDVEKKHQTTYENRQKFNKIIQQEQLTSSDQNYLNSIFKQNILIIENTEIQYKEKKQEAISLHKQLQIQFLKDQLKLRDEIINDQKNIINKNQIVHRISYEPLVELDDIEASVSPQNNDYSFHSVRQGPSNQLNNREYERKKNVQSEKVRIRSHSKNVVSINQSPQRSTEKILHNAVKLPQIGNQNASIHNSNNNNYNSKSRSIQRYITHGDSTEPSLYGAPNFQSNQGHHNQLQSERKKNDKQENSKYENYTYIRNNNEQSSQKVIQKKVLNPSKPFFERSNSKKKINYYDNFKKADLFQRQRSITKNINQSFNDEIIGDQYDQVPKVDQSEAMPQINKYYYKNEKASFQIQTSSNSNQSKIEGNQTEMIGQIYNQGDIFQKYQRQSEDVQNRSFRSTSSSIFSNSSHLNNNNNNLSIQQKNKQMKSNQNTVQNNKILSFLNNDLKIQNISKTEVSRSQISNMNVVYPTNKNQENQNNQEIHSSRRNHIGNSDEPKSHALQRLEEKQESRAERLRQLNINIKYLKKLESEQQQNQQHQDDNQKQLTKQKTIVYSQQKVVAYPNYGKINKQPTTEFIRQQIQSHDQRPEKRVPSKIMSAQRHDNSNQNNKK</sequence>
<accession>I7M3U8</accession>
<dbReference type="SMART" id="SM00129">
    <property type="entry name" value="KISc"/>
    <property type="match status" value="1"/>
</dbReference>
<dbReference type="GO" id="GO:0005874">
    <property type="term" value="C:microtubule"/>
    <property type="evidence" value="ECO:0007669"/>
    <property type="project" value="UniProtKB-KW"/>
</dbReference>
<keyword evidence="3 7" id="KW-0067">ATP-binding</keyword>
<feature type="region of interest" description="Disordered" evidence="9">
    <location>
        <begin position="620"/>
        <end position="648"/>
    </location>
</feature>
<dbReference type="InterPro" id="IPR027417">
    <property type="entry name" value="P-loop_NTPase"/>
</dbReference>
<feature type="coiled-coil region" evidence="8">
    <location>
        <begin position="383"/>
        <end position="450"/>
    </location>
</feature>
<dbReference type="EMBL" id="GG662449">
    <property type="protein sequence ID" value="EAS04332.2"/>
    <property type="molecule type" value="Genomic_DNA"/>
</dbReference>
<feature type="compositionally biased region" description="Basic and acidic residues" evidence="9">
    <location>
        <begin position="639"/>
        <end position="648"/>
    </location>
</feature>
<dbReference type="GO" id="GO:0008017">
    <property type="term" value="F:microtubule binding"/>
    <property type="evidence" value="ECO:0007669"/>
    <property type="project" value="InterPro"/>
</dbReference>
<dbReference type="KEGG" id="tet:TTHERM_00300500"/>
<feature type="compositionally biased region" description="Basic and acidic residues" evidence="9">
    <location>
        <begin position="995"/>
        <end position="1013"/>
    </location>
</feature>
<evidence type="ECO:0000256" key="5">
    <source>
        <dbReference type="ARBA" id="ARBA00023175"/>
    </source>
</evidence>
<dbReference type="PRINTS" id="PR00380">
    <property type="entry name" value="KINESINHEAVY"/>
</dbReference>
<feature type="compositionally biased region" description="Basic and acidic residues" evidence="9">
    <location>
        <begin position="739"/>
        <end position="749"/>
    </location>
</feature>
<dbReference type="FunCoup" id="I7M3U8">
    <property type="interactions" value="4"/>
</dbReference>
<dbReference type="RefSeq" id="XP_001024577.2">
    <property type="nucleotide sequence ID" value="XM_001024577.2"/>
</dbReference>
<comment type="similarity">
    <text evidence="7">Belongs to the TRAFAC class myosin-kinesin ATPase superfamily. Kinesin family.</text>
</comment>
<evidence type="ECO:0000256" key="9">
    <source>
        <dbReference type="SAM" id="MobiDB-lite"/>
    </source>
</evidence>
<name>I7M3U8_TETTS</name>
<feature type="region of interest" description="Disordered" evidence="9">
    <location>
        <begin position="714"/>
        <end position="749"/>
    </location>
</feature>
<evidence type="ECO:0000256" key="8">
    <source>
        <dbReference type="SAM" id="Coils"/>
    </source>
</evidence>
<evidence type="ECO:0000256" key="4">
    <source>
        <dbReference type="ARBA" id="ARBA00023054"/>
    </source>
</evidence>
<feature type="domain" description="Kinesin motor" evidence="10">
    <location>
        <begin position="27"/>
        <end position="368"/>
    </location>
</feature>
<keyword evidence="1" id="KW-0493">Microtubule</keyword>
<evidence type="ECO:0000313" key="11">
    <source>
        <dbReference type="EMBL" id="EAS04332.2"/>
    </source>
</evidence>
<dbReference type="Pfam" id="PF00225">
    <property type="entry name" value="Kinesin"/>
    <property type="match status" value="1"/>
</dbReference>
<dbReference type="InParanoid" id="I7M3U8"/>
<evidence type="ECO:0000259" key="10">
    <source>
        <dbReference type="PROSITE" id="PS50067"/>
    </source>
</evidence>
<feature type="region of interest" description="Disordered" evidence="9">
    <location>
        <begin position="1082"/>
        <end position="1114"/>
    </location>
</feature>
<feature type="region of interest" description="Disordered" evidence="9">
    <location>
        <begin position="972"/>
        <end position="1013"/>
    </location>
</feature>
<dbReference type="AlphaFoldDB" id="I7M3U8"/>
<dbReference type="GO" id="GO:0007018">
    <property type="term" value="P:microtubule-based movement"/>
    <property type="evidence" value="ECO:0007669"/>
    <property type="project" value="InterPro"/>
</dbReference>
<keyword evidence="4 8" id="KW-0175">Coiled coil</keyword>
<dbReference type="SUPFAM" id="SSF52540">
    <property type="entry name" value="P-loop containing nucleoside triphosphate hydrolases"/>
    <property type="match status" value="1"/>
</dbReference>
<protein>
    <recommendedName>
        <fullName evidence="6">Kinesin-like protein KIN-8B</fullName>
    </recommendedName>
</protein>
<reference evidence="12" key="1">
    <citation type="journal article" date="2006" name="PLoS Biol.">
        <title>Macronuclear genome sequence of the ciliate Tetrahymena thermophila, a model eukaryote.</title>
        <authorList>
            <person name="Eisen J.A."/>
            <person name="Coyne R.S."/>
            <person name="Wu M."/>
            <person name="Wu D."/>
            <person name="Thiagarajan M."/>
            <person name="Wortman J.R."/>
            <person name="Badger J.H."/>
            <person name="Ren Q."/>
            <person name="Amedeo P."/>
            <person name="Jones K.M."/>
            <person name="Tallon L.J."/>
            <person name="Delcher A.L."/>
            <person name="Salzberg S.L."/>
            <person name="Silva J.C."/>
            <person name="Haas B.J."/>
            <person name="Majoros W.H."/>
            <person name="Farzad M."/>
            <person name="Carlton J.M."/>
            <person name="Smith R.K. Jr."/>
            <person name="Garg J."/>
            <person name="Pearlman R.E."/>
            <person name="Karrer K.M."/>
            <person name="Sun L."/>
            <person name="Manning G."/>
            <person name="Elde N.C."/>
            <person name="Turkewitz A.P."/>
            <person name="Asai D.J."/>
            <person name="Wilkes D.E."/>
            <person name="Wang Y."/>
            <person name="Cai H."/>
            <person name="Collins K."/>
            <person name="Stewart B.A."/>
            <person name="Lee S.R."/>
            <person name="Wilamowska K."/>
            <person name="Weinberg Z."/>
            <person name="Ruzzo W.L."/>
            <person name="Wloga D."/>
            <person name="Gaertig J."/>
            <person name="Frankel J."/>
            <person name="Tsao C.-C."/>
            <person name="Gorovsky M.A."/>
            <person name="Keeling P.J."/>
            <person name="Waller R.F."/>
            <person name="Patron N.J."/>
            <person name="Cherry J.M."/>
            <person name="Stover N.A."/>
            <person name="Krieger C.J."/>
            <person name="del Toro C."/>
            <person name="Ryder H.F."/>
            <person name="Williamson S.C."/>
            <person name="Barbeau R.A."/>
            <person name="Hamilton E.P."/>
            <person name="Orias E."/>
        </authorList>
    </citation>
    <scope>NUCLEOTIDE SEQUENCE [LARGE SCALE GENOMIC DNA]</scope>
    <source>
        <strain evidence="12">SB210</strain>
    </source>
</reference>
<dbReference type="PANTHER" id="PTHR47968">
    <property type="entry name" value="CENTROMERE PROTEIN E"/>
    <property type="match status" value="1"/>
</dbReference>
<dbReference type="PROSITE" id="PS00411">
    <property type="entry name" value="KINESIN_MOTOR_1"/>
    <property type="match status" value="1"/>
</dbReference>
<dbReference type="InterPro" id="IPR001752">
    <property type="entry name" value="Kinesin_motor_dom"/>
</dbReference>
<dbReference type="GO" id="GO:0005524">
    <property type="term" value="F:ATP binding"/>
    <property type="evidence" value="ECO:0007669"/>
    <property type="project" value="UniProtKB-UniRule"/>
</dbReference>
<keyword evidence="5 7" id="KW-0505">Motor protein</keyword>
<evidence type="ECO:0000256" key="6">
    <source>
        <dbReference type="ARBA" id="ARBA00068376"/>
    </source>
</evidence>
<dbReference type="OrthoDB" id="3176171at2759"/>
<dbReference type="STRING" id="312017.I7M3U8"/>
<evidence type="ECO:0000256" key="7">
    <source>
        <dbReference type="PROSITE-ProRule" id="PRU00283"/>
    </source>
</evidence>
<evidence type="ECO:0000256" key="1">
    <source>
        <dbReference type="ARBA" id="ARBA00022701"/>
    </source>
</evidence>
<dbReference type="eggNOG" id="KOG0242">
    <property type="taxonomic scope" value="Eukaryota"/>
</dbReference>
<organism evidence="11 12">
    <name type="scientific">Tetrahymena thermophila (strain SB210)</name>
    <dbReference type="NCBI Taxonomy" id="312017"/>
    <lineage>
        <taxon>Eukaryota</taxon>
        <taxon>Sar</taxon>
        <taxon>Alveolata</taxon>
        <taxon>Ciliophora</taxon>
        <taxon>Intramacronucleata</taxon>
        <taxon>Oligohymenophorea</taxon>
        <taxon>Hymenostomatida</taxon>
        <taxon>Tetrahymenina</taxon>
        <taxon>Tetrahymenidae</taxon>
        <taxon>Tetrahymena</taxon>
    </lineage>
</organism>
<dbReference type="Proteomes" id="UP000009168">
    <property type="component" value="Unassembled WGS sequence"/>
</dbReference>
<evidence type="ECO:0000256" key="2">
    <source>
        <dbReference type="ARBA" id="ARBA00022741"/>
    </source>
</evidence>
<dbReference type="PROSITE" id="PS50067">
    <property type="entry name" value="KINESIN_MOTOR_2"/>
    <property type="match status" value="1"/>
</dbReference>
<dbReference type="Gene3D" id="3.40.850.10">
    <property type="entry name" value="Kinesin motor domain"/>
    <property type="match status" value="1"/>
</dbReference>
<proteinExistence type="inferred from homology"/>
<keyword evidence="12" id="KW-1185">Reference proteome</keyword>
<dbReference type="InterPro" id="IPR027640">
    <property type="entry name" value="Kinesin-like_fam"/>
</dbReference>
<evidence type="ECO:0000313" key="12">
    <source>
        <dbReference type="Proteomes" id="UP000009168"/>
    </source>
</evidence>
<dbReference type="PANTHER" id="PTHR47968:SF13">
    <property type="entry name" value="KINESIN-LIKE PROTEIN KIF19 ISOFORM X1"/>
    <property type="match status" value="1"/>
</dbReference>
<dbReference type="InterPro" id="IPR019821">
    <property type="entry name" value="Kinesin_motor_CS"/>
</dbReference>
<dbReference type="GO" id="GO:0003777">
    <property type="term" value="F:microtubule motor activity"/>
    <property type="evidence" value="ECO:0007669"/>
    <property type="project" value="InterPro"/>
</dbReference>
<feature type="compositionally biased region" description="Low complexity" evidence="9">
    <location>
        <begin position="974"/>
        <end position="984"/>
    </location>
</feature>
<dbReference type="InterPro" id="IPR036961">
    <property type="entry name" value="Kinesin_motor_dom_sf"/>
</dbReference>
<feature type="binding site" evidence="7">
    <location>
        <begin position="122"/>
        <end position="129"/>
    </location>
    <ligand>
        <name>ATP</name>
        <dbReference type="ChEBI" id="CHEBI:30616"/>
    </ligand>
</feature>